<accession>A0AAD8ZMJ6</accession>
<feature type="compositionally biased region" description="Polar residues" evidence="4">
    <location>
        <begin position="114"/>
        <end position="132"/>
    </location>
</feature>
<keyword evidence="5" id="KW-0472">Membrane</keyword>
<feature type="transmembrane region" description="Helical" evidence="5">
    <location>
        <begin position="1703"/>
        <end position="1726"/>
    </location>
</feature>
<feature type="compositionally biased region" description="Basic and acidic residues" evidence="4">
    <location>
        <begin position="228"/>
        <end position="238"/>
    </location>
</feature>
<dbReference type="Proteomes" id="UP001239994">
    <property type="component" value="Unassembled WGS sequence"/>
</dbReference>
<protein>
    <recommendedName>
        <fullName evidence="8">Major facilitator superfamily (MFS) profile domain-containing protein</fullName>
    </recommendedName>
</protein>
<feature type="compositionally biased region" description="Basic and acidic residues" evidence="4">
    <location>
        <begin position="861"/>
        <end position="871"/>
    </location>
</feature>
<feature type="transmembrane region" description="Helical" evidence="5">
    <location>
        <begin position="1733"/>
        <end position="1751"/>
    </location>
</feature>
<dbReference type="SUPFAM" id="SSF103473">
    <property type="entry name" value="MFS general substrate transporter"/>
    <property type="match status" value="1"/>
</dbReference>
<feature type="transmembrane region" description="Helical" evidence="5">
    <location>
        <begin position="1823"/>
        <end position="1846"/>
    </location>
</feature>
<feature type="region of interest" description="Disordered" evidence="4">
    <location>
        <begin position="1"/>
        <end position="56"/>
    </location>
</feature>
<feature type="coiled-coil region" evidence="3">
    <location>
        <begin position="1049"/>
        <end position="1298"/>
    </location>
</feature>
<keyword evidence="5" id="KW-1133">Transmembrane helix</keyword>
<dbReference type="InterPro" id="IPR051293">
    <property type="entry name" value="MTUS1/CCDC69"/>
</dbReference>
<name>A0AAD8ZMJ6_9TELE</name>
<feature type="compositionally biased region" description="Basic and acidic residues" evidence="4">
    <location>
        <begin position="779"/>
        <end position="790"/>
    </location>
</feature>
<evidence type="ECO:0000313" key="7">
    <source>
        <dbReference type="Proteomes" id="UP001239994"/>
    </source>
</evidence>
<evidence type="ECO:0000256" key="4">
    <source>
        <dbReference type="SAM" id="MobiDB-lite"/>
    </source>
</evidence>
<feature type="region of interest" description="Disordered" evidence="4">
    <location>
        <begin position="1616"/>
        <end position="1637"/>
    </location>
</feature>
<keyword evidence="2 3" id="KW-0175">Coiled coil</keyword>
<comment type="subcellular location">
    <subcellularLocation>
        <location evidence="1">Membrane</location>
        <topology evidence="1">Multi-pass membrane protein</topology>
    </subcellularLocation>
</comment>
<feature type="compositionally biased region" description="Polar residues" evidence="4">
    <location>
        <begin position="706"/>
        <end position="716"/>
    </location>
</feature>
<dbReference type="SUPFAM" id="SSF47162">
    <property type="entry name" value="Apolipoprotein"/>
    <property type="match status" value="1"/>
</dbReference>
<gene>
    <name evidence="6" type="ORF">P4O66_000244</name>
</gene>
<feature type="transmembrane region" description="Helical" evidence="5">
    <location>
        <begin position="1667"/>
        <end position="1691"/>
    </location>
</feature>
<feature type="compositionally biased region" description="Low complexity" evidence="4">
    <location>
        <begin position="364"/>
        <end position="376"/>
    </location>
</feature>
<feature type="region of interest" description="Disordered" evidence="4">
    <location>
        <begin position="228"/>
        <end position="263"/>
    </location>
</feature>
<proteinExistence type="predicted"/>
<feature type="region of interest" description="Disordered" evidence="4">
    <location>
        <begin position="97"/>
        <end position="167"/>
    </location>
</feature>
<organism evidence="6 7">
    <name type="scientific">Electrophorus voltai</name>
    <dbReference type="NCBI Taxonomy" id="2609070"/>
    <lineage>
        <taxon>Eukaryota</taxon>
        <taxon>Metazoa</taxon>
        <taxon>Chordata</taxon>
        <taxon>Craniata</taxon>
        <taxon>Vertebrata</taxon>
        <taxon>Euteleostomi</taxon>
        <taxon>Actinopterygii</taxon>
        <taxon>Neopterygii</taxon>
        <taxon>Teleostei</taxon>
        <taxon>Ostariophysi</taxon>
        <taxon>Gymnotiformes</taxon>
        <taxon>Gymnotoidei</taxon>
        <taxon>Gymnotidae</taxon>
        <taxon>Electrophorus</taxon>
    </lineage>
</organism>
<keyword evidence="5" id="KW-0812">Transmembrane</keyword>
<feature type="compositionally biased region" description="Low complexity" evidence="4">
    <location>
        <begin position="899"/>
        <end position="922"/>
    </location>
</feature>
<evidence type="ECO:0000256" key="1">
    <source>
        <dbReference type="ARBA" id="ARBA00004141"/>
    </source>
</evidence>
<evidence type="ECO:0000256" key="5">
    <source>
        <dbReference type="SAM" id="Phobius"/>
    </source>
</evidence>
<feature type="compositionally biased region" description="Polar residues" evidence="4">
    <location>
        <begin position="516"/>
        <end position="528"/>
    </location>
</feature>
<evidence type="ECO:0000256" key="2">
    <source>
        <dbReference type="ARBA" id="ARBA00023054"/>
    </source>
</evidence>
<comment type="caution">
    <text evidence="6">The sequence shown here is derived from an EMBL/GenBank/DDBJ whole genome shotgun (WGS) entry which is preliminary data.</text>
</comment>
<feature type="transmembrane region" description="Helical" evidence="5">
    <location>
        <begin position="1566"/>
        <end position="1583"/>
    </location>
</feature>
<dbReference type="PANTHER" id="PTHR24200">
    <property type="entry name" value="TOUCAN, ISOFORM A"/>
    <property type="match status" value="1"/>
</dbReference>
<feature type="region of interest" description="Disordered" evidence="4">
    <location>
        <begin position="686"/>
        <end position="729"/>
    </location>
</feature>
<dbReference type="Gene3D" id="1.20.1250.20">
    <property type="entry name" value="MFS general substrate transporter like domains"/>
    <property type="match status" value="1"/>
</dbReference>
<dbReference type="GO" id="GO:0016020">
    <property type="term" value="C:membrane"/>
    <property type="evidence" value="ECO:0007669"/>
    <property type="project" value="UniProtKB-SubCell"/>
</dbReference>
<feature type="region of interest" description="Disordered" evidence="4">
    <location>
        <begin position="600"/>
        <end position="629"/>
    </location>
</feature>
<evidence type="ECO:0000256" key="3">
    <source>
        <dbReference type="SAM" id="Coils"/>
    </source>
</evidence>
<feature type="compositionally biased region" description="Polar residues" evidence="4">
    <location>
        <begin position="327"/>
        <end position="343"/>
    </location>
</feature>
<feature type="transmembrane region" description="Helical" evidence="5">
    <location>
        <begin position="1589"/>
        <end position="1610"/>
    </location>
</feature>
<evidence type="ECO:0000313" key="6">
    <source>
        <dbReference type="EMBL" id="KAK1800195.1"/>
    </source>
</evidence>
<sequence length="1880" mass="204866">MSGQEEIGGLQDSLHEEVKNNNKQPLLPLHGDANANPVPMEESHAETGSLLPPLLSHGSTEERIIIWGTHARSEDPELEEFELLECQELEAFLKEEDHTSKKGMQREFCPGQAAVTSSRTASGSSVTDQNANHGGEADADQSAQPLDLRTSASRSGGRRSLREGRCSSENSVFISALLAVSSLSGSLASALDSAGCAQTPTSLPSKSTSDKCRIQQPVSQQALILSSHSREQPRDMDQNHNATKLSQGSEHEHRGLSAENGSCPAEGQCWGVDRRHNRQENGLLSKFQRNLERVPPSRRQLVRPLSPETEQRITSGHTGHVDPSRGQRLQRSSDAGTKASSHQNDQKEPAETSSNVQSFGSGSGTQSSQSSKKTGSILRRQGSAEQAPSPVDRKSHFSRRAYSSPTRPSTPPSPRTTGSPQRRPPMSPMRNRVPARAPQLGYGASQGYSSGLRPPVKTSINTSVQTPSPQQGCSETSPPSKSPPKPKSVRPKIITYIRKSPQAKPQALDGPYEASSLPTRLSACTSSPSPQPATGEPAGPPALSASNLLYDKYRQELQKARILSPGLMVSGIKPPSQTMPHKAASRVLSFYTSLSNKYPPVGTGSSPATLRPPVSGSEDPSEAQMATQETRALFRSPRTLRPQLGVGAVSRAPPTAVKSRFFTGQKSPLAINQPVQAVTPSVTLPATLTATPPPTPPATSSVTPSMIPSVTQSSQSPPEPLDQKRPSAAGLAAKSLLPKASVSGLRPPGYSRLPPGRLAAFGFVRSSSVSSVSSNHSADSIHSDPSRPEQYRPSSVSDDPPFRRVITAASGDGRSSPQPPSTPVPARRPLLPPPPASPVGKRSGLQGTALALPSTTTFTGSRKESQNRSDGPRSALSSPKRLAVVTPKPQSPVMQRQRAAAAATRVPGAPGVPGVPAGPAAPFTGRGSGSPGVDKRKEEAQRKEKEREEEVLRLQAQCEEQAGQVMELRAKLRRTAQGLDAFSVCTQHFSLKCENAEQKQKDLFVELSKIREEVRVLSLCPCATWWPDFATARWERLQQEKAELEYSFKHKLKQLQDQQESELVALEEELRTRHASDMAHLRAEHQSHVEELRTQQQEQIEELTAQHEAALEDLRTMHNITMATLQEEHARTMRDLRKAHEQQKATLESDFEKHRQSLQDEVDVLTFQNQALQDKAKRFEEALRRSADEQIVDALAPYQHIEQDLKSLKEVLEMKNQQIHDQERKICQLEKVAQKNVYLEEKVQVLQQQNEDLKARIDRNLVMSRQLSEENANLQEYVERESSEKKRLSRDNEELLWRLQTSPHLSPCSSPSHRVFFPGSDIPPYSYSSGPGTPTHSSYSPGPRTPVHRVFSEYSPVLPPQQSVVLLDANSEAEARIRTQTLHYSRGGAEMGWESAIELVVGLHALAMFMTYPLLQQYVHQRLWQQLGGYAYSTSMDRSLCTSNSSNLSLHQQAVQRETSRFLLHSELCFLLPGLVSSLFLVSYSDWRGRKAAIVPPLVGDLLFTLTYFVVSRFSLSLGYLLGASFLAGILGGPGSLIGGCFCYVADRSAEGPPESRTVRMARLDAVLGTLSGLGSLCTGFYVRAAGFSWPFLSASALHLLNLLYVLAILQEPSARPGHGPAPKPSASGPRSATEPTHLSPAQAIAGRLQGIYLLFASSTQRRNTGLLLMLSAFSFYKVSKLGGMSMVILYELNAPLCWSEVLIGYGAALSTLIYLSSFAGVAVLSRWLPDPCITLLGMFSLASGLCLAAFAKTTLLMFLVRLPLLLSIMPAPVMRSMMSKLVRSSEQGTVFACVAFVEMLSMAVALPLFTSTYAATVSWFSGFSFLLAASLTLIPAILIGTMLWLRLDVGEESDRLTPEDDAEDSARPAEVIQLPQWHK</sequence>
<feature type="transmembrane region" description="Helical" evidence="5">
    <location>
        <begin position="1494"/>
        <end position="1514"/>
    </location>
</feature>
<feature type="transmembrane region" description="Helical" evidence="5">
    <location>
        <begin position="1462"/>
        <end position="1482"/>
    </location>
</feature>
<evidence type="ECO:0008006" key="8">
    <source>
        <dbReference type="Google" id="ProtNLM"/>
    </source>
</evidence>
<feature type="transmembrane region" description="Helical" evidence="5">
    <location>
        <begin position="1520"/>
        <end position="1545"/>
    </location>
</feature>
<feature type="region of interest" description="Disordered" evidence="4">
    <location>
        <begin position="283"/>
        <end position="543"/>
    </location>
</feature>
<feature type="region of interest" description="Disordered" evidence="4">
    <location>
        <begin position="770"/>
        <end position="948"/>
    </location>
</feature>
<dbReference type="PANTHER" id="PTHR24200:SF15">
    <property type="entry name" value="MICROTUBULE-ASSOCIATED TUMOR SUPPRESSOR CANDIDATE 2-LIKE ISOFORM X1"/>
    <property type="match status" value="1"/>
</dbReference>
<keyword evidence="7" id="KW-1185">Reference proteome</keyword>
<feature type="compositionally biased region" description="Polar residues" evidence="4">
    <location>
        <begin position="458"/>
        <end position="476"/>
    </location>
</feature>
<reference evidence="6" key="1">
    <citation type="submission" date="2023-03" db="EMBL/GenBank/DDBJ databases">
        <title>Electrophorus voltai genome.</title>
        <authorList>
            <person name="Bian C."/>
        </authorList>
    </citation>
    <scope>NUCLEOTIDE SEQUENCE</scope>
    <source>
        <strain evidence="6">CB-2022</strain>
        <tissue evidence="6">Muscle</tissue>
    </source>
</reference>
<dbReference type="InterPro" id="IPR036259">
    <property type="entry name" value="MFS_trans_sf"/>
</dbReference>
<feature type="compositionally biased region" description="Polar residues" evidence="4">
    <location>
        <begin position="239"/>
        <end position="248"/>
    </location>
</feature>
<feature type="compositionally biased region" description="Basic and acidic residues" evidence="4">
    <location>
        <begin position="933"/>
        <end position="948"/>
    </location>
</feature>
<dbReference type="GO" id="GO:0005634">
    <property type="term" value="C:nucleus"/>
    <property type="evidence" value="ECO:0007669"/>
    <property type="project" value="TreeGrafter"/>
</dbReference>
<dbReference type="GO" id="GO:0005737">
    <property type="term" value="C:cytoplasm"/>
    <property type="evidence" value="ECO:0007669"/>
    <property type="project" value="TreeGrafter"/>
</dbReference>
<dbReference type="EMBL" id="JAROKS010000010">
    <property type="protein sequence ID" value="KAK1800195.1"/>
    <property type="molecule type" value="Genomic_DNA"/>
</dbReference>
<dbReference type="GO" id="GO:0008017">
    <property type="term" value="F:microtubule binding"/>
    <property type="evidence" value="ECO:0007669"/>
    <property type="project" value="TreeGrafter"/>
</dbReference>
<feature type="transmembrane region" description="Helical" evidence="5">
    <location>
        <begin position="1790"/>
        <end position="1811"/>
    </location>
</feature>